<dbReference type="SUPFAM" id="SSF46785">
    <property type="entry name" value="Winged helix' DNA-binding domain"/>
    <property type="match status" value="1"/>
</dbReference>
<dbReference type="InterPro" id="IPR000835">
    <property type="entry name" value="HTH_MarR-typ"/>
</dbReference>
<dbReference type="EMBL" id="JAZDUE010000008">
    <property type="protein sequence ID" value="MEE4023641.1"/>
    <property type="molecule type" value="Genomic_DNA"/>
</dbReference>
<dbReference type="InterPro" id="IPR036388">
    <property type="entry name" value="WH-like_DNA-bd_sf"/>
</dbReference>
<proteinExistence type="predicted"/>
<evidence type="ECO:0000313" key="2">
    <source>
        <dbReference type="EMBL" id="MEE4023641.1"/>
    </source>
</evidence>
<dbReference type="InterPro" id="IPR036390">
    <property type="entry name" value="WH_DNA-bd_sf"/>
</dbReference>
<keyword evidence="3" id="KW-1185">Reference proteome</keyword>
<evidence type="ECO:0000313" key="3">
    <source>
        <dbReference type="Proteomes" id="UP001335729"/>
    </source>
</evidence>
<organism evidence="2 3">
    <name type="scientific">Gordonia prachuapensis</name>
    <dbReference type="NCBI Taxonomy" id="3115651"/>
    <lineage>
        <taxon>Bacteria</taxon>
        <taxon>Bacillati</taxon>
        <taxon>Actinomycetota</taxon>
        <taxon>Actinomycetes</taxon>
        <taxon>Mycobacteriales</taxon>
        <taxon>Gordoniaceae</taxon>
        <taxon>Gordonia</taxon>
    </lineage>
</organism>
<dbReference type="SMART" id="SM00347">
    <property type="entry name" value="HTH_MARR"/>
    <property type="match status" value="1"/>
</dbReference>
<gene>
    <name evidence="2" type="ORF">V1Y59_11180</name>
</gene>
<dbReference type="RefSeq" id="WP_330505037.1">
    <property type="nucleotide sequence ID" value="NZ_JAZDUE010000008.1"/>
</dbReference>
<dbReference type="Gene3D" id="1.10.10.10">
    <property type="entry name" value="Winged helix-like DNA-binding domain superfamily/Winged helix DNA-binding domain"/>
    <property type="match status" value="1"/>
</dbReference>
<sequence length="156" mass="16942">MPDAPSLPDTLDDALTRIQQVRQRPSWRRRILAGGDGTTSISTVRALRAVEQRQSAGAGASVSDVADHMAVEHSTASRTVAGLVSAGLMAKSPSASDQRRCDLTLTDAGRDELARITQRRHQMMADTVAHWSDDDVRKLISLLERLGDDLERTPTA</sequence>
<reference evidence="2 3" key="1">
    <citation type="submission" date="2024-01" db="EMBL/GenBank/DDBJ databases">
        <title>Draft genome sequence of Gordonia sp. PKS22-38.</title>
        <authorList>
            <person name="Suphannarot A."/>
            <person name="Mingma R."/>
        </authorList>
    </citation>
    <scope>NUCLEOTIDE SEQUENCE [LARGE SCALE GENOMIC DNA]</scope>
    <source>
        <strain evidence="2 3">PKS22-38</strain>
    </source>
</reference>
<accession>A0ABU7MUK5</accession>
<comment type="caution">
    <text evidence="2">The sequence shown here is derived from an EMBL/GenBank/DDBJ whole genome shotgun (WGS) entry which is preliminary data.</text>
</comment>
<evidence type="ECO:0000259" key="1">
    <source>
        <dbReference type="PROSITE" id="PS50995"/>
    </source>
</evidence>
<dbReference type="PANTHER" id="PTHR33164">
    <property type="entry name" value="TRANSCRIPTIONAL REGULATOR, MARR FAMILY"/>
    <property type="match status" value="1"/>
</dbReference>
<dbReference type="InterPro" id="IPR039422">
    <property type="entry name" value="MarR/SlyA-like"/>
</dbReference>
<dbReference type="PROSITE" id="PS50995">
    <property type="entry name" value="HTH_MARR_2"/>
    <property type="match status" value="1"/>
</dbReference>
<dbReference type="Proteomes" id="UP001335729">
    <property type="component" value="Unassembled WGS sequence"/>
</dbReference>
<feature type="domain" description="HTH marR-type" evidence="1">
    <location>
        <begin position="8"/>
        <end position="148"/>
    </location>
</feature>
<protein>
    <submittedName>
        <fullName evidence="2">MarR family transcriptional regulator</fullName>
    </submittedName>
</protein>
<dbReference type="Pfam" id="PF12802">
    <property type="entry name" value="MarR_2"/>
    <property type="match status" value="1"/>
</dbReference>
<dbReference type="PANTHER" id="PTHR33164:SF57">
    <property type="entry name" value="MARR-FAMILY TRANSCRIPTIONAL REGULATOR"/>
    <property type="match status" value="1"/>
</dbReference>
<name>A0ABU7MUK5_9ACTN</name>